<dbReference type="EMBL" id="DS235123">
    <property type="protein sequence ID" value="EEB12185.1"/>
    <property type="molecule type" value="Genomic_DNA"/>
</dbReference>
<evidence type="ECO:0000256" key="5">
    <source>
        <dbReference type="ARBA" id="ARBA00023136"/>
    </source>
</evidence>
<reference evidence="9" key="1">
    <citation type="submission" date="2007-04" db="EMBL/GenBank/DDBJ databases">
        <title>Annotation of Pediculus humanus corporis strain USDA.</title>
        <authorList>
            <person name="Kirkness E."/>
            <person name="Hannick L."/>
            <person name="Hass B."/>
            <person name="Bruggner R."/>
            <person name="Lawson D."/>
            <person name="Bidwell S."/>
            <person name="Joardar V."/>
            <person name="Caler E."/>
            <person name="Walenz B."/>
            <person name="Inman J."/>
            <person name="Schobel S."/>
            <person name="Galinsky K."/>
            <person name="Amedeo P."/>
            <person name="Strausberg R."/>
        </authorList>
    </citation>
    <scope>NUCLEOTIDE SEQUENCE</scope>
    <source>
        <strain>USDA</strain>
    </source>
</reference>
<accession>E0VFM9</accession>
<feature type="compositionally biased region" description="Polar residues" evidence="6">
    <location>
        <begin position="21"/>
        <end position="51"/>
    </location>
</feature>
<dbReference type="GO" id="GO:0015297">
    <property type="term" value="F:antiporter activity"/>
    <property type="evidence" value="ECO:0007669"/>
    <property type="project" value="InterPro"/>
</dbReference>
<keyword evidence="4 7" id="KW-1133">Transmembrane helix</keyword>
<proteinExistence type="inferred from homology"/>
<feature type="transmembrane region" description="Helical" evidence="7">
    <location>
        <begin position="193"/>
        <end position="224"/>
    </location>
</feature>
<dbReference type="PANTHER" id="PTHR31102:SF1">
    <property type="entry name" value="CATION_H+ EXCHANGER DOMAIN-CONTAINING PROTEIN"/>
    <property type="match status" value="1"/>
</dbReference>
<dbReference type="Proteomes" id="UP000009046">
    <property type="component" value="Unassembled WGS sequence"/>
</dbReference>
<feature type="transmembrane region" description="Helical" evidence="7">
    <location>
        <begin position="300"/>
        <end position="323"/>
    </location>
</feature>
<dbReference type="GeneID" id="8236577"/>
<feature type="compositionally biased region" description="Basic and acidic residues" evidence="6">
    <location>
        <begin position="80"/>
        <end position="97"/>
    </location>
</feature>
<keyword evidence="11" id="KW-1185">Reference proteome</keyword>
<reference evidence="9" key="2">
    <citation type="submission" date="2007-04" db="EMBL/GenBank/DDBJ databases">
        <title>The genome of the human body louse.</title>
        <authorList>
            <consortium name="The Human Body Louse Genome Consortium"/>
            <person name="Kirkness E."/>
            <person name="Walenz B."/>
            <person name="Hass B."/>
            <person name="Bruggner R."/>
            <person name="Strausberg R."/>
        </authorList>
    </citation>
    <scope>NUCLEOTIDE SEQUENCE</scope>
    <source>
        <strain>USDA</strain>
    </source>
</reference>
<dbReference type="KEGG" id="phu:Phum_PHUM163670"/>
<dbReference type="FunCoup" id="E0VFM9">
    <property type="interactions" value="1"/>
</dbReference>
<feature type="transmembrane region" description="Helical" evidence="7">
    <location>
        <begin position="459"/>
        <end position="482"/>
    </location>
</feature>
<dbReference type="Gene3D" id="1.20.1530.20">
    <property type="match status" value="1"/>
</dbReference>
<dbReference type="eggNOG" id="KOG3826">
    <property type="taxonomic scope" value="Eukaryota"/>
</dbReference>
<feature type="transmembrane region" description="Helical" evidence="7">
    <location>
        <begin position="494"/>
        <end position="513"/>
    </location>
</feature>
<dbReference type="AlphaFoldDB" id="E0VFM9"/>
<organism>
    <name type="scientific">Pediculus humanus subsp. corporis</name>
    <name type="common">Body louse</name>
    <dbReference type="NCBI Taxonomy" id="121224"/>
    <lineage>
        <taxon>Eukaryota</taxon>
        <taxon>Metazoa</taxon>
        <taxon>Ecdysozoa</taxon>
        <taxon>Arthropoda</taxon>
        <taxon>Hexapoda</taxon>
        <taxon>Insecta</taxon>
        <taxon>Pterygota</taxon>
        <taxon>Neoptera</taxon>
        <taxon>Paraneoptera</taxon>
        <taxon>Psocodea</taxon>
        <taxon>Troctomorpha</taxon>
        <taxon>Phthiraptera</taxon>
        <taxon>Anoplura</taxon>
        <taxon>Pediculidae</taxon>
        <taxon>Pediculus</taxon>
    </lineage>
</organism>
<comment type="similarity">
    <text evidence="2">Belongs to the monovalent cation:proton antiporter 1 (CPA1) transporter (TC 2.A.36) family.</text>
</comment>
<evidence type="ECO:0000256" key="4">
    <source>
        <dbReference type="ARBA" id="ARBA00022989"/>
    </source>
</evidence>
<reference evidence="10" key="3">
    <citation type="submission" date="2021-02" db="UniProtKB">
        <authorList>
            <consortium name="EnsemblMetazoa"/>
        </authorList>
    </citation>
    <scope>IDENTIFICATION</scope>
    <source>
        <strain evidence="10">USDA</strain>
    </source>
</reference>
<name>E0VFM9_PEDHC</name>
<gene>
    <name evidence="10" type="primary">8236577</name>
    <name evidence="9" type="ORF">Phum_PHUM163670</name>
</gene>
<feature type="transmembrane region" description="Helical" evidence="7">
    <location>
        <begin position="565"/>
        <end position="588"/>
    </location>
</feature>
<dbReference type="OMA" id="DERNWAN"/>
<feature type="compositionally biased region" description="Basic and acidic residues" evidence="6">
    <location>
        <begin position="658"/>
        <end position="670"/>
    </location>
</feature>
<dbReference type="HOGENOM" id="CLU_018415_3_0_1"/>
<dbReference type="STRING" id="121224.E0VFM9"/>
<dbReference type="InParanoid" id="E0VFM9"/>
<feature type="compositionally biased region" description="Polar residues" evidence="6">
    <location>
        <begin position="1"/>
        <end position="11"/>
    </location>
</feature>
<dbReference type="CTD" id="8236577"/>
<evidence type="ECO:0000256" key="7">
    <source>
        <dbReference type="SAM" id="Phobius"/>
    </source>
</evidence>
<evidence type="ECO:0000313" key="11">
    <source>
        <dbReference type="Proteomes" id="UP000009046"/>
    </source>
</evidence>
<evidence type="ECO:0000256" key="3">
    <source>
        <dbReference type="ARBA" id="ARBA00022692"/>
    </source>
</evidence>
<dbReference type="PANTHER" id="PTHR31102">
    <property type="match status" value="1"/>
</dbReference>
<feature type="domain" description="Cation/H+ exchanger transmembrane" evidence="8">
    <location>
        <begin position="202"/>
        <end position="579"/>
    </location>
</feature>
<evidence type="ECO:0000313" key="9">
    <source>
        <dbReference type="EMBL" id="EEB12185.1"/>
    </source>
</evidence>
<dbReference type="VEuPathDB" id="VectorBase:PHUM163670"/>
<feature type="transmembrane region" description="Helical" evidence="7">
    <location>
        <begin position="273"/>
        <end position="294"/>
    </location>
</feature>
<feature type="region of interest" description="Disordered" evidence="6">
    <location>
        <begin position="595"/>
        <end position="614"/>
    </location>
</feature>
<sequence length="670" mass="73518">MSNEANPQETTGGIAVDDPSSESIIKSKQQTNYNESASPHQHFNRKTSANSDHAGDQHGPVRRKSILHNTTHHLNYGYHPTEEDKHWNGDTNLDRHRPSSRAQSFCSEKSRKVEEDAALVNSWWYIFCAKCRQKESSKSWEPTHWQKVCPYPFCPSYRHFARLLALVLVGFLLWGIVYCILGSTAAPGGQLFGLALLCICANIGGWFATVLTLPALVGMLAVGVLFQNVGLVHISEEYKEVCSILRKIALVIILIRAGLDLDPKALKRLALSTIKLGLVPWIVECAIIATMTYFLMGLPWIWGFLLGSIIAAVSPAVIVPCLLRLRTKGYGIAKGIPTLIISISGIDDAASVAAFGIIHGFMFSNSSLVFNIIQGPVSIIMGFGFGILWGFLSKFVPVKDDPFVIPLRVLLLFCGGTIAVLGSEEINFGGAGPLGCVTAAFVSFLFWSQQGWDVEDNPAATAFEIFWMIFEPILFGITGTEIKIDQMDGDDVKTALLCLVVAIIIRIVVTFCIAFGDKLNAKEKIFAAFALMSKATVQAALGPVAMESVKHSGESEDEDRKRAEFVLLVCVLSIVITAPIGAVIISLLGPRLLTKTSAPSPSSEWRRRSHRPSIRDISIIDEEEELDGSSVREPERPPTISEEVEIQEISNRNSPSFKSKEENDTQEIKS</sequence>
<dbReference type="OrthoDB" id="423807at2759"/>
<evidence type="ECO:0000256" key="2">
    <source>
        <dbReference type="ARBA" id="ARBA00007367"/>
    </source>
</evidence>
<evidence type="ECO:0000259" key="8">
    <source>
        <dbReference type="Pfam" id="PF00999"/>
    </source>
</evidence>
<protein>
    <submittedName>
        <fullName evidence="9 10">Sodium antiporter, putative</fullName>
    </submittedName>
</protein>
<evidence type="ECO:0000256" key="1">
    <source>
        <dbReference type="ARBA" id="ARBA00004141"/>
    </source>
</evidence>
<dbReference type="InterPro" id="IPR038770">
    <property type="entry name" value="Na+/solute_symporter_sf"/>
</dbReference>
<evidence type="ECO:0000313" key="10">
    <source>
        <dbReference type="EnsemblMetazoa" id="PHUM163670-PA"/>
    </source>
</evidence>
<keyword evidence="3 7" id="KW-0812">Transmembrane</keyword>
<keyword evidence="5 7" id="KW-0472">Membrane</keyword>
<dbReference type="InterPro" id="IPR051843">
    <property type="entry name" value="CPA1_transporter"/>
</dbReference>
<feature type="transmembrane region" description="Helical" evidence="7">
    <location>
        <begin position="403"/>
        <end position="422"/>
    </location>
</feature>
<evidence type="ECO:0000256" key="6">
    <source>
        <dbReference type="SAM" id="MobiDB-lite"/>
    </source>
</evidence>
<dbReference type="GO" id="GO:1902600">
    <property type="term" value="P:proton transmembrane transport"/>
    <property type="evidence" value="ECO:0007669"/>
    <property type="project" value="InterPro"/>
</dbReference>
<feature type="region of interest" description="Disordered" evidence="6">
    <location>
        <begin position="1"/>
        <end position="106"/>
    </location>
</feature>
<comment type="subcellular location">
    <subcellularLocation>
        <location evidence="1">Membrane</location>
        <topology evidence="1">Multi-pass membrane protein</topology>
    </subcellularLocation>
</comment>
<feature type="compositionally biased region" description="Polar residues" evidence="6">
    <location>
        <begin position="648"/>
        <end position="657"/>
    </location>
</feature>
<dbReference type="EnsemblMetazoa" id="PHUM163670-RA">
    <property type="protein sequence ID" value="PHUM163670-PA"/>
    <property type="gene ID" value="PHUM163670"/>
</dbReference>
<feature type="transmembrane region" description="Helical" evidence="7">
    <location>
        <begin position="428"/>
        <end position="447"/>
    </location>
</feature>
<feature type="transmembrane region" description="Helical" evidence="7">
    <location>
        <begin position="335"/>
        <end position="362"/>
    </location>
</feature>
<dbReference type="RefSeq" id="XP_002424923.1">
    <property type="nucleotide sequence ID" value="XM_002424878.1"/>
</dbReference>
<feature type="transmembrane region" description="Helical" evidence="7">
    <location>
        <begin position="368"/>
        <end position="391"/>
    </location>
</feature>
<feature type="region of interest" description="Disordered" evidence="6">
    <location>
        <begin position="620"/>
        <end position="670"/>
    </location>
</feature>
<dbReference type="Pfam" id="PF00999">
    <property type="entry name" value="Na_H_Exchanger"/>
    <property type="match status" value="1"/>
</dbReference>
<dbReference type="GO" id="GO:0016020">
    <property type="term" value="C:membrane"/>
    <property type="evidence" value="ECO:0007669"/>
    <property type="project" value="UniProtKB-SubCell"/>
</dbReference>
<feature type="transmembrane region" description="Helical" evidence="7">
    <location>
        <begin position="160"/>
        <end position="181"/>
    </location>
</feature>
<dbReference type="EMBL" id="AAZO01001913">
    <property type="status" value="NOT_ANNOTATED_CDS"/>
    <property type="molecule type" value="Genomic_DNA"/>
</dbReference>
<dbReference type="InterPro" id="IPR006153">
    <property type="entry name" value="Cation/H_exchanger_TM"/>
</dbReference>